<name>A0A7K0C1S2_9ACTN</name>
<keyword evidence="2" id="KW-1185">Reference proteome</keyword>
<evidence type="ECO:0000313" key="1">
    <source>
        <dbReference type="EMBL" id="MQY07408.1"/>
    </source>
</evidence>
<gene>
    <name evidence="1" type="ORF">ACRB68_55080</name>
</gene>
<organism evidence="1 2">
    <name type="scientific">Actinomadura macrotermitis</name>
    <dbReference type="NCBI Taxonomy" id="2585200"/>
    <lineage>
        <taxon>Bacteria</taxon>
        <taxon>Bacillati</taxon>
        <taxon>Actinomycetota</taxon>
        <taxon>Actinomycetes</taxon>
        <taxon>Streptosporangiales</taxon>
        <taxon>Thermomonosporaceae</taxon>
        <taxon>Actinomadura</taxon>
    </lineage>
</organism>
<dbReference type="AlphaFoldDB" id="A0A7K0C1S2"/>
<proteinExistence type="predicted"/>
<protein>
    <submittedName>
        <fullName evidence="1">Uncharacterized protein</fullName>
    </submittedName>
</protein>
<dbReference type="EMBL" id="WEGH01000003">
    <property type="protein sequence ID" value="MQY07408.1"/>
    <property type="molecule type" value="Genomic_DNA"/>
</dbReference>
<accession>A0A7K0C1S2</accession>
<dbReference type="Proteomes" id="UP000487268">
    <property type="component" value="Unassembled WGS sequence"/>
</dbReference>
<reference evidence="1 2" key="1">
    <citation type="submission" date="2019-10" db="EMBL/GenBank/DDBJ databases">
        <title>Actinomadura rubteroloni sp. nov. and Actinomadura macrotermitis sp. nov., isolated from the gut of fungus growing-termite Macrotermes natalensis.</title>
        <authorList>
            <person name="Benndorf R."/>
            <person name="Martin K."/>
            <person name="Kuefner M."/>
            <person name="De Beer W."/>
            <person name="Kaster A.-K."/>
            <person name="Vollmers J."/>
            <person name="Poulsen M."/>
            <person name="Beemelmanns C."/>
        </authorList>
    </citation>
    <scope>NUCLEOTIDE SEQUENCE [LARGE SCALE GENOMIC DNA]</scope>
    <source>
        <strain evidence="1 2">RB68</strain>
    </source>
</reference>
<evidence type="ECO:0000313" key="2">
    <source>
        <dbReference type="Proteomes" id="UP000487268"/>
    </source>
</evidence>
<sequence>MVRRNPFAANLFAGPWRSRDVSETTQDAAYTAFVEAALNGPAGSLLATELLWSGPGRLLKVLDHLGAVKQVPGAPGRYRFAYTARPGDPNLAYEPGGNRVSGSVEVAGGQVKVIDLSTTPASPAPGVADRNPVTRSFRIGFSDYGTPVQVEQP</sequence>
<comment type="caution">
    <text evidence="1">The sequence shown here is derived from an EMBL/GenBank/DDBJ whole genome shotgun (WGS) entry which is preliminary data.</text>
</comment>